<dbReference type="InterPro" id="IPR051050">
    <property type="entry name" value="Lipid_II_flippase_MurJ/MviN"/>
</dbReference>
<feature type="transmembrane region" description="Helical" evidence="10">
    <location>
        <begin position="140"/>
        <end position="161"/>
    </location>
</feature>
<feature type="transmembrane region" description="Helical" evidence="10">
    <location>
        <begin position="193"/>
        <end position="216"/>
    </location>
</feature>
<protein>
    <submittedName>
        <fullName evidence="11">Lipid II flippase MurJ</fullName>
    </submittedName>
</protein>
<dbReference type="PRINTS" id="PR01806">
    <property type="entry name" value="VIRFACTRMVIN"/>
</dbReference>
<evidence type="ECO:0000256" key="9">
    <source>
        <dbReference type="ARBA" id="ARBA00061532"/>
    </source>
</evidence>
<keyword evidence="12" id="KW-1185">Reference proteome</keyword>
<evidence type="ECO:0000256" key="4">
    <source>
        <dbReference type="ARBA" id="ARBA00022960"/>
    </source>
</evidence>
<evidence type="ECO:0000256" key="6">
    <source>
        <dbReference type="ARBA" id="ARBA00022989"/>
    </source>
</evidence>
<feature type="transmembrane region" description="Helical" evidence="10">
    <location>
        <begin position="388"/>
        <end position="407"/>
    </location>
</feature>
<feature type="transmembrane region" description="Helical" evidence="10">
    <location>
        <begin position="278"/>
        <end position="298"/>
    </location>
</feature>
<evidence type="ECO:0000256" key="5">
    <source>
        <dbReference type="ARBA" id="ARBA00022984"/>
    </source>
</evidence>
<evidence type="ECO:0000313" key="11">
    <source>
        <dbReference type="EMBL" id="MEE1973062.1"/>
    </source>
</evidence>
<keyword evidence="2" id="KW-1003">Cell membrane</keyword>
<dbReference type="PANTHER" id="PTHR47019:SF1">
    <property type="entry name" value="LIPID II FLIPPASE MURJ"/>
    <property type="match status" value="1"/>
</dbReference>
<feature type="transmembrane region" description="Helical" evidence="10">
    <location>
        <begin position="98"/>
        <end position="120"/>
    </location>
</feature>
<feature type="transmembrane region" description="Helical" evidence="10">
    <location>
        <begin position="168"/>
        <end position="187"/>
    </location>
</feature>
<keyword evidence="6 10" id="KW-1133">Transmembrane helix</keyword>
<reference evidence="11 12" key="1">
    <citation type="submission" date="2024-01" db="EMBL/GenBank/DDBJ databases">
        <title>Maribacter spp. originated from different algae showed divergent polysaccharides utilization ability.</title>
        <authorList>
            <person name="Wang H."/>
            <person name="Wu Y."/>
        </authorList>
    </citation>
    <scope>NUCLEOTIDE SEQUENCE [LARGE SCALE GENOMIC DNA]</scope>
    <source>
        <strain evidence="11 12">KPT27_14</strain>
    </source>
</reference>
<keyword evidence="3 10" id="KW-0812">Transmembrane</keyword>
<dbReference type="PANTHER" id="PTHR47019">
    <property type="entry name" value="LIPID II FLIPPASE MURJ"/>
    <property type="match status" value="1"/>
</dbReference>
<feature type="transmembrane region" description="Helical" evidence="10">
    <location>
        <begin position="50"/>
        <end position="70"/>
    </location>
</feature>
<accession>A0ABU7IJE5</accession>
<dbReference type="Proteomes" id="UP001343698">
    <property type="component" value="Unassembled WGS sequence"/>
</dbReference>
<feature type="transmembrane region" description="Helical" evidence="10">
    <location>
        <begin position="255"/>
        <end position="272"/>
    </location>
</feature>
<dbReference type="InterPro" id="IPR004268">
    <property type="entry name" value="MurJ"/>
</dbReference>
<comment type="subcellular location">
    <subcellularLocation>
        <location evidence="1">Cell membrane</location>
        <topology evidence="1">Multi-pass membrane protein</topology>
    </subcellularLocation>
</comment>
<dbReference type="RefSeq" id="WP_272637028.1">
    <property type="nucleotide sequence ID" value="NZ_JAZDDF010000004.1"/>
</dbReference>
<name>A0ABU7IJE5_9FLAO</name>
<feature type="transmembrane region" description="Helical" evidence="10">
    <location>
        <begin position="413"/>
        <end position="435"/>
    </location>
</feature>
<comment type="similarity">
    <text evidence="9">Belongs to the MurJ/MviN family.</text>
</comment>
<evidence type="ECO:0000256" key="1">
    <source>
        <dbReference type="ARBA" id="ARBA00004651"/>
    </source>
</evidence>
<evidence type="ECO:0000313" key="12">
    <source>
        <dbReference type="Proteomes" id="UP001343698"/>
    </source>
</evidence>
<comment type="function">
    <text evidence="8">Involved in peptidoglycan biosynthesis. Transports lipid-linked peptidoglycan precursors from the inner to the outer leaflet of the cytoplasmic membrane.</text>
</comment>
<keyword evidence="5" id="KW-0573">Peptidoglycan synthesis</keyword>
<keyword evidence="7 10" id="KW-0472">Membrane</keyword>
<evidence type="ECO:0000256" key="10">
    <source>
        <dbReference type="SAM" id="Phobius"/>
    </source>
</evidence>
<evidence type="ECO:0000256" key="7">
    <source>
        <dbReference type="ARBA" id="ARBA00023136"/>
    </source>
</evidence>
<keyword evidence="4" id="KW-0133">Cell shape</keyword>
<evidence type="ECO:0000256" key="2">
    <source>
        <dbReference type="ARBA" id="ARBA00022475"/>
    </source>
</evidence>
<comment type="caution">
    <text evidence="11">The sequence shown here is derived from an EMBL/GenBank/DDBJ whole genome shotgun (WGS) entry which is preliminary data.</text>
</comment>
<proteinExistence type="inferred from homology"/>
<sequence>MLSIIKDKILNYKSKKVLQNIFLVSSITLLISILGFFKEAVIAAEYGLSLQLDTFFVAIIIPGLVNSVFLESYKSVFIPNYVNEIEEKGNIGAFQSTSFIITLGISILFIIICILSTDIYLEFLFPNKSVEFYQLVKKQFYIILPSIIFWGLSSIIASLLYVNEEYRLSSFSTIFTPLIILTGIFLFKKSLPHTLLAWGTTCGAIISFFYLTLIGLKKKIIILDKLVFKNENIRTTIRQLPAKVSSSLMTSLNSVIDQFFAAQLVIGSITALNYGQKIPAFITSLVLIGFSNVLLPYFSKIVLTNRAKAFSDLFKNLKWMFLVLVLFSFIGILMSDFIVSILFERKEFTEKDTEIVSSIQQIFMAYIPFRIAGMIMVNFATSINKNSILAYISLVALALNLILDYIFIQIYGIIGIALCTTIVIAMKSIWIFIYLRNIGSKKSYNI</sequence>
<organism evidence="11 12">
    <name type="scientific">Maribacter flavus</name>
    <dbReference type="NCBI Taxonomy" id="1658664"/>
    <lineage>
        <taxon>Bacteria</taxon>
        <taxon>Pseudomonadati</taxon>
        <taxon>Bacteroidota</taxon>
        <taxon>Flavobacteriia</taxon>
        <taxon>Flavobacteriales</taxon>
        <taxon>Flavobacteriaceae</taxon>
        <taxon>Maribacter</taxon>
    </lineage>
</organism>
<feature type="transmembrane region" description="Helical" evidence="10">
    <location>
        <begin position="21"/>
        <end position="44"/>
    </location>
</feature>
<feature type="transmembrane region" description="Helical" evidence="10">
    <location>
        <begin position="363"/>
        <end position="381"/>
    </location>
</feature>
<feature type="transmembrane region" description="Helical" evidence="10">
    <location>
        <begin position="319"/>
        <end position="343"/>
    </location>
</feature>
<dbReference type="EMBL" id="JAZDDF010000004">
    <property type="protein sequence ID" value="MEE1973062.1"/>
    <property type="molecule type" value="Genomic_DNA"/>
</dbReference>
<evidence type="ECO:0000256" key="3">
    <source>
        <dbReference type="ARBA" id="ARBA00022692"/>
    </source>
</evidence>
<gene>
    <name evidence="11" type="ORF">V1H85_11440</name>
</gene>
<evidence type="ECO:0000256" key="8">
    <source>
        <dbReference type="ARBA" id="ARBA00060041"/>
    </source>
</evidence>
<dbReference type="Pfam" id="PF03023">
    <property type="entry name" value="MurJ"/>
    <property type="match status" value="1"/>
</dbReference>